<sequence>MWRRIIKITHIPPLSLLSLLSLSSPSSLPPLSLLSPLPPLTLLSPSSHPPLSLPSPLPPLSLLSPSSLPPLPPLPPLSLSSPSSLPPLSLLSPSPLLSLLSPSSHPPLSLLSPSSLPPLSLLSPSSLPPLPPLSLLSPSSPSSLPPLSLLSPRLQPLFGLRQRRTFTEREQEEPRAAMAVGKMRSTRKLRDWMVTQVNSGRYPGVVWDDENRTRFRIPWKHAGKQDFRKDEDAAIFKAWAEFKGKLTAKEQNNPASWKTRLRCALNKSPEFREENGRAQLDISEPYKVYSLVPPSEQGFPSPQKKSCERRKRKSSEKNQKPEPKTIKTEEEPETTLENVEVFFGSEIVHVEETATNQLPRPTEEMDEITLDVRIEETAQTEPDSFRVVVQYWGQEVARQQVFSSDVRIQYLCSPLCPPSALPQGAQFPSVVLPPPPCSLGQGQELAALTTLLPFMEKGVVLTSTPRGVYGRRFCQGRVFWAGPHCGRGLHKLERHTEPELLFCKDAFKQQLDLFCSSRGERPSCGFTLCFGEELNETEETSRKLIIVQVSLPWAEKQVEDFESIVRSINLFQSLADQNPTGEITIHLEPVPEGEI</sequence>
<keyword evidence="3" id="KW-0238">DNA-binding</keyword>
<dbReference type="InterPro" id="IPR001346">
    <property type="entry name" value="Interferon_reg_fact_DNA-bd_dom"/>
</dbReference>
<evidence type="ECO:0000256" key="2">
    <source>
        <dbReference type="ARBA" id="ARBA00023015"/>
    </source>
</evidence>
<keyword evidence="4" id="KW-0010">Activator</keyword>
<keyword evidence="2" id="KW-0805">Transcription regulation</keyword>
<comment type="subcellular location">
    <subcellularLocation>
        <location evidence="1">Nucleus</location>
    </subcellularLocation>
</comment>
<evidence type="ECO:0000256" key="3">
    <source>
        <dbReference type="ARBA" id="ARBA00023125"/>
    </source>
</evidence>
<name>A0AAV2L5A2_KNICA</name>
<dbReference type="PROSITE" id="PS51507">
    <property type="entry name" value="IRF_2"/>
    <property type="match status" value="1"/>
</dbReference>
<dbReference type="SMART" id="SM00348">
    <property type="entry name" value="IRF"/>
    <property type="match status" value="1"/>
</dbReference>
<dbReference type="Gene3D" id="2.60.200.10">
    <property type="match status" value="1"/>
</dbReference>
<dbReference type="InterPro" id="IPR008984">
    <property type="entry name" value="SMAD_FHA_dom_sf"/>
</dbReference>
<gene>
    <name evidence="10" type="ORF">KC01_LOCUS25046</name>
</gene>
<evidence type="ECO:0000256" key="7">
    <source>
        <dbReference type="SAM" id="MobiDB-lite"/>
    </source>
</evidence>
<evidence type="ECO:0000256" key="6">
    <source>
        <dbReference type="ARBA" id="ARBA00023242"/>
    </source>
</evidence>
<dbReference type="InterPro" id="IPR017855">
    <property type="entry name" value="SMAD-like_dom_sf"/>
</dbReference>
<dbReference type="FunFam" id="2.60.200.10:FF:000019">
    <property type="entry name" value="Interferon regulatory factor 9"/>
    <property type="match status" value="1"/>
</dbReference>
<evidence type="ECO:0000256" key="8">
    <source>
        <dbReference type="SAM" id="SignalP"/>
    </source>
</evidence>
<keyword evidence="6" id="KW-0539">Nucleus</keyword>
<accession>A0AAV2L5A2</accession>
<dbReference type="InterPro" id="IPR036390">
    <property type="entry name" value="WH_DNA-bd_sf"/>
</dbReference>
<dbReference type="InterPro" id="IPR019471">
    <property type="entry name" value="Interferon_reg_factor-3"/>
</dbReference>
<dbReference type="GO" id="GO:0045944">
    <property type="term" value="P:positive regulation of transcription by RNA polymerase II"/>
    <property type="evidence" value="ECO:0007669"/>
    <property type="project" value="UniProtKB-ARBA"/>
</dbReference>
<dbReference type="SMART" id="SM01243">
    <property type="entry name" value="IRF-3"/>
    <property type="match status" value="1"/>
</dbReference>
<dbReference type="PROSITE" id="PS00601">
    <property type="entry name" value="IRF_1"/>
    <property type="match status" value="1"/>
</dbReference>
<keyword evidence="8" id="KW-0732">Signal</keyword>
<dbReference type="Pfam" id="PF10401">
    <property type="entry name" value="IRF-3"/>
    <property type="match status" value="1"/>
</dbReference>
<dbReference type="FunFam" id="1.10.10.10:FF:000041">
    <property type="entry name" value="Interferon regulatory factor 4"/>
    <property type="match status" value="1"/>
</dbReference>
<dbReference type="CDD" id="cd00103">
    <property type="entry name" value="IRF"/>
    <property type="match status" value="1"/>
</dbReference>
<dbReference type="SUPFAM" id="SSF49879">
    <property type="entry name" value="SMAD/FHA domain"/>
    <property type="match status" value="1"/>
</dbReference>
<evidence type="ECO:0000313" key="10">
    <source>
        <dbReference type="EMBL" id="CAL1596350.1"/>
    </source>
</evidence>
<dbReference type="GO" id="GO:0000978">
    <property type="term" value="F:RNA polymerase II cis-regulatory region sequence-specific DNA binding"/>
    <property type="evidence" value="ECO:0007669"/>
    <property type="project" value="TreeGrafter"/>
</dbReference>
<feature type="signal peptide" evidence="8">
    <location>
        <begin position="1"/>
        <end position="25"/>
    </location>
</feature>
<dbReference type="EMBL" id="OZ035843">
    <property type="protein sequence ID" value="CAL1596350.1"/>
    <property type="molecule type" value="Genomic_DNA"/>
</dbReference>
<dbReference type="GO" id="GO:0000981">
    <property type="term" value="F:DNA-binding transcription factor activity, RNA polymerase II-specific"/>
    <property type="evidence" value="ECO:0007669"/>
    <property type="project" value="TreeGrafter"/>
</dbReference>
<dbReference type="Gene3D" id="1.10.10.10">
    <property type="entry name" value="Winged helix-like DNA-binding domain superfamily/Winged helix DNA-binding domain"/>
    <property type="match status" value="1"/>
</dbReference>
<feature type="chain" id="PRO_5043931935" description="IRF tryptophan pentad repeat domain-containing protein" evidence="8">
    <location>
        <begin position="26"/>
        <end position="595"/>
    </location>
</feature>
<reference evidence="10 11" key="1">
    <citation type="submission" date="2024-04" db="EMBL/GenBank/DDBJ databases">
        <authorList>
            <person name="Waldvogel A.-M."/>
            <person name="Schoenle A."/>
        </authorList>
    </citation>
    <scope>NUCLEOTIDE SEQUENCE [LARGE SCALE GENOMIC DNA]</scope>
</reference>
<dbReference type="Pfam" id="PF00605">
    <property type="entry name" value="IRF"/>
    <property type="match status" value="1"/>
</dbReference>
<evidence type="ECO:0000256" key="5">
    <source>
        <dbReference type="ARBA" id="ARBA00023163"/>
    </source>
</evidence>
<evidence type="ECO:0000256" key="4">
    <source>
        <dbReference type="ARBA" id="ARBA00023159"/>
    </source>
</evidence>
<dbReference type="PRINTS" id="PR00267">
    <property type="entry name" value="INTFRNREGFCT"/>
</dbReference>
<dbReference type="GO" id="GO:0005634">
    <property type="term" value="C:nucleus"/>
    <property type="evidence" value="ECO:0007669"/>
    <property type="project" value="UniProtKB-SubCell"/>
</dbReference>
<keyword evidence="11" id="KW-1185">Reference proteome</keyword>
<evidence type="ECO:0000259" key="9">
    <source>
        <dbReference type="PROSITE" id="PS51507"/>
    </source>
</evidence>
<organism evidence="10 11">
    <name type="scientific">Knipowitschia caucasica</name>
    <name type="common">Caucasian dwarf goby</name>
    <name type="synonym">Pomatoschistus caucasicus</name>
    <dbReference type="NCBI Taxonomy" id="637954"/>
    <lineage>
        <taxon>Eukaryota</taxon>
        <taxon>Metazoa</taxon>
        <taxon>Chordata</taxon>
        <taxon>Craniata</taxon>
        <taxon>Vertebrata</taxon>
        <taxon>Euteleostomi</taxon>
        <taxon>Actinopterygii</taxon>
        <taxon>Neopterygii</taxon>
        <taxon>Teleostei</taxon>
        <taxon>Neoteleostei</taxon>
        <taxon>Acanthomorphata</taxon>
        <taxon>Gobiaria</taxon>
        <taxon>Gobiiformes</taxon>
        <taxon>Gobioidei</taxon>
        <taxon>Gobiidae</taxon>
        <taxon>Gobiinae</taxon>
        <taxon>Knipowitschia</taxon>
    </lineage>
</organism>
<proteinExistence type="predicted"/>
<dbReference type="SUPFAM" id="SSF46785">
    <property type="entry name" value="Winged helix' DNA-binding domain"/>
    <property type="match status" value="1"/>
</dbReference>
<dbReference type="GO" id="GO:0002376">
    <property type="term" value="P:immune system process"/>
    <property type="evidence" value="ECO:0007669"/>
    <property type="project" value="TreeGrafter"/>
</dbReference>
<evidence type="ECO:0000313" key="11">
    <source>
        <dbReference type="Proteomes" id="UP001497482"/>
    </source>
</evidence>
<feature type="region of interest" description="Disordered" evidence="7">
    <location>
        <begin position="291"/>
        <end position="335"/>
    </location>
</feature>
<dbReference type="InterPro" id="IPR019817">
    <property type="entry name" value="Interferon_reg_fac_CS"/>
</dbReference>
<dbReference type="Proteomes" id="UP001497482">
    <property type="component" value="Chromosome 21"/>
</dbReference>
<feature type="domain" description="IRF tryptophan pentad repeat" evidence="9">
    <location>
        <begin position="186"/>
        <end position="293"/>
    </location>
</feature>
<dbReference type="PANTHER" id="PTHR11949:SF26">
    <property type="entry name" value="INTERFERON REGULATORY FACTOR 9"/>
    <property type="match status" value="1"/>
</dbReference>
<protein>
    <recommendedName>
        <fullName evidence="9">IRF tryptophan pentad repeat domain-containing protein</fullName>
    </recommendedName>
</protein>
<dbReference type="PANTHER" id="PTHR11949">
    <property type="entry name" value="INTERFERON REGULATORY FACTOR"/>
    <property type="match status" value="1"/>
</dbReference>
<feature type="compositionally biased region" description="Basic and acidic residues" evidence="7">
    <location>
        <begin position="315"/>
        <end position="329"/>
    </location>
</feature>
<dbReference type="InterPro" id="IPR036388">
    <property type="entry name" value="WH-like_DNA-bd_sf"/>
</dbReference>
<dbReference type="AlphaFoldDB" id="A0AAV2L5A2"/>
<keyword evidence="5" id="KW-0804">Transcription</keyword>
<evidence type="ECO:0000256" key="1">
    <source>
        <dbReference type="ARBA" id="ARBA00004123"/>
    </source>
</evidence>